<dbReference type="NCBIfam" id="NF037980">
    <property type="entry name" value="T2SS_GspK"/>
    <property type="match status" value="1"/>
</dbReference>
<comment type="caution">
    <text evidence="14">The sequence shown here is derived from an EMBL/GenBank/DDBJ whole genome shotgun (WGS) entry which is preliminary data.</text>
</comment>
<keyword evidence="6 11" id="KW-0812">Transmembrane</keyword>
<evidence type="ECO:0000256" key="1">
    <source>
        <dbReference type="ARBA" id="ARBA00004533"/>
    </source>
</evidence>
<keyword evidence="4 10" id="KW-1003">Cell membrane</keyword>
<evidence type="ECO:0000256" key="9">
    <source>
        <dbReference type="ARBA" id="ARBA00023136"/>
    </source>
</evidence>
<dbReference type="SUPFAM" id="SSF158544">
    <property type="entry name" value="GspK insert domain-like"/>
    <property type="match status" value="1"/>
</dbReference>
<sequence>MMRGYCIHKPQGPARKQQGVALIMVLLAMALVVMLASGMTQQQNIRVFKAGHYLAQQQGQSIALGAEAFARQILMRDFEEDKEDSLMVDSLDEFWAMNAAVLPVDNNGVAEVQIDDLGGRINLNDLVAANGQVDPLTRDRLTRLFVVLGITGVSVDALVDWIDPDDQTISAYGAEDGQYLMAEPGLRAANQPFVSVSELRLIEGMTEEIYVTLRPHVSALPVNGLGINVNTASAEVLMSLYEELTSAQAESILEKRKEERFENLQDFLALPEFAGSGMKPVGLGLQTRFFEVVSRITYDNRVVNMVSTVFRNQEGDVRTVHRDTGQKNRITKEPYTISEG</sequence>
<evidence type="ECO:0000313" key="14">
    <source>
        <dbReference type="EMBL" id="MFC7296432.1"/>
    </source>
</evidence>
<comment type="subcellular location">
    <subcellularLocation>
        <location evidence="1 10">Cell inner membrane</location>
    </subcellularLocation>
</comment>
<dbReference type="PANTHER" id="PTHR38831:SF1">
    <property type="entry name" value="TYPE II SECRETION SYSTEM PROTEIN K-RELATED"/>
    <property type="match status" value="1"/>
</dbReference>
<keyword evidence="9 10" id="KW-0472">Membrane</keyword>
<feature type="transmembrane region" description="Helical" evidence="11">
    <location>
        <begin position="20"/>
        <end position="39"/>
    </location>
</feature>
<evidence type="ECO:0000256" key="4">
    <source>
        <dbReference type="ARBA" id="ARBA00022475"/>
    </source>
</evidence>
<evidence type="ECO:0000256" key="11">
    <source>
        <dbReference type="SAM" id="Phobius"/>
    </source>
</evidence>
<gene>
    <name evidence="14" type="primary">gspK</name>
    <name evidence="14" type="ORF">ACFQQA_17060</name>
</gene>
<dbReference type="EMBL" id="JBHTBD010000011">
    <property type="protein sequence ID" value="MFC7296432.1"/>
    <property type="molecule type" value="Genomic_DNA"/>
</dbReference>
<dbReference type="InterPro" id="IPR005628">
    <property type="entry name" value="GspK"/>
</dbReference>
<feature type="domain" description="T2SS protein K first SAM-like" evidence="13">
    <location>
        <begin position="119"/>
        <end position="221"/>
    </location>
</feature>
<dbReference type="Gene3D" id="1.10.40.60">
    <property type="entry name" value="EpsJ-like"/>
    <property type="match status" value="2"/>
</dbReference>
<evidence type="ECO:0000256" key="7">
    <source>
        <dbReference type="ARBA" id="ARBA00022927"/>
    </source>
</evidence>
<dbReference type="PIRSF" id="PIRSF002786">
    <property type="entry name" value="XcpX"/>
    <property type="match status" value="1"/>
</dbReference>
<dbReference type="SUPFAM" id="SSF54523">
    <property type="entry name" value="Pili subunits"/>
    <property type="match status" value="1"/>
</dbReference>
<evidence type="ECO:0000256" key="10">
    <source>
        <dbReference type="PIRNR" id="PIRNR002786"/>
    </source>
</evidence>
<evidence type="ECO:0000256" key="6">
    <source>
        <dbReference type="ARBA" id="ARBA00022692"/>
    </source>
</evidence>
<reference evidence="15" key="1">
    <citation type="journal article" date="2019" name="Int. J. Syst. Evol. Microbiol.">
        <title>The Global Catalogue of Microorganisms (GCM) 10K type strain sequencing project: providing services to taxonomists for standard genome sequencing and annotation.</title>
        <authorList>
            <consortium name="The Broad Institute Genomics Platform"/>
            <consortium name="The Broad Institute Genome Sequencing Center for Infectious Disease"/>
            <person name="Wu L."/>
            <person name="Ma J."/>
        </authorList>
    </citation>
    <scope>NUCLEOTIDE SEQUENCE [LARGE SCALE GENOMIC DNA]</scope>
    <source>
        <strain evidence="15">CCUG 60559</strain>
    </source>
</reference>
<evidence type="ECO:0000256" key="3">
    <source>
        <dbReference type="ARBA" id="ARBA00022448"/>
    </source>
</evidence>
<dbReference type="InterPro" id="IPR049179">
    <property type="entry name" value="T2SSK_SAM-like_2nd"/>
</dbReference>
<keyword evidence="15" id="KW-1185">Reference proteome</keyword>
<dbReference type="InterPro" id="IPR038072">
    <property type="entry name" value="GspK_central_sf"/>
</dbReference>
<feature type="domain" description="T2SS protein K second SAM-like" evidence="12">
    <location>
        <begin position="227"/>
        <end position="277"/>
    </location>
</feature>
<evidence type="ECO:0000256" key="8">
    <source>
        <dbReference type="ARBA" id="ARBA00022989"/>
    </source>
</evidence>
<name>A0ABW2IZU6_9GAMM</name>
<dbReference type="InterPro" id="IPR049031">
    <property type="entry name" value="T2SSK_SAM-like_1st"/>
</dbReference>
<dbReference type="Proteomes" id="UP001596506">
    <property type="component" value="Unassembled WGS sequence"/>
</dbReference>
<keyword evidence="5 10" id="KW-0997">Cell inner membrane</keyword>
<protein>
    <recommendedName>
        <fullName evidence="10">Type II secretion system protein K</fullName>
    </recommendedName>
</protein>
<dbReference type="Pfam" id="PF21687">
    <property type="entry name" value="T2SSK_1st"/>
    <property type="match status" value="1"/>
</dbReference>
<evidence type="ECO:0000256" key="2">
    <source>
        <dbReference type="ARBA" id="ARBA00007246"/>
    </source>
</evidence>
<keyword evidence="7" id="KW-0653">Protein transport</keyword>
<dbReference type="SUPFAM" id="SSF47781">
    <property type="entry name" value="RuvA domain 2-like"/>
    <property type="match status" value="1"/>
</dbReference>
<comment type="similarity">
    <text evidence="2 10">Belongs to the GSP K family.</text>
</comment>
<evidence type="ECO:0000313" key="15">
    <source>
        <dbReference type="Proteomes" id="UP001596506"/>
    </source>
</evidence>
<proteinExistence type="inferred from homology"/>
<dbReference type="InterPro" id="IPR010994">
    <property type="entry name" value="RuvA_2-like"/>
</dbReference>
<dbReference type="Pfam" id="PF03934">
    <property type="entry name" value="T2SSK"/>
    <property type="match status" value="1"/>
</dbReference>
<evidence type="ECO:0000256" key="5">
    <source>
        <dbReference type="ARBA" id="ARBA00022519"/>
    </source>
</evidence>
<keyword evidence="8 11" id="KW-1133">Transmembrane helix</keyword>
<evidence type="ECO:0000259" key="13">
    <source>
        <dbReference type="Pfam" id="PF21687"/>
    </source>
</evidence>
<accession>A0ABW2IZU6</accession>
<dbReference type="PANTHER" id="PTHR38831">
    <property type="entry name" value="TYPE II SECRETION SYSTEM PROTEIN K"/>
    <property type="match status" value="1"/>
</dbReference>
<dbReference type="InterPro" id="IPR045584">
    <property type="entry name" value="Pilin-like"/>
</dbReference>
<organism evidence="14 15">
    <name type="scientific">Marinobacter aromaticivorans</name>
    <dbReference type="NCBI Taxonomy" id="1494078"/>
    <lineage>
        <taxon>Bacteria</taxon>
        <taxon>Pseudomonadati</taxon>
        <taxon>Pseudomonadota</taxon>
        <taxon>Gammaproteobacteria</taxon>
        <taxon>Pseudomonadales</taxon>
        <taxon>Marinobacteraceae</taxon>
        <taxon>Marinobacter</taxon>
    </lineage>
</organism>
<keyword evidence="3 10" id="KW-0813">Transport</keyword>
<dbReference type="Gene3D" id="3.30.1300.30">
    <property type="entry name" value="GSPII I/J protein-like"/>
    <property type="match status" value="1"/>
</dbReference>
<dbReference type="RefSeq" id="WP_227521146.1">
    <property type="nucleotide sequence ID" value="NZ_JBHTBD010000011.1"/>
</dbReference>
<evidence type="ECO:0000259" key="12">
    <source>
        <dbReference type="Pfam" id="PF03934"/>
    </source>
</evidence>